<dbReference type="Proteomes" id="UP000824533">
    <property type="component" value="Linkage Group LG10"/>
</dbReference>
<protein>
    <submittedName>
        <fullName evidence="1">Uncharacterized protein</fullName>
    </submittedName>
</protein>
<evidence type="ECO:0000313" key="1">
    <source>
        <dbReference type="EMBL" id="KAJ0178455.1"/>
    </source>
</evidence>
<sequence length="235" mass="27177">MNLRTEAFHYLYNIYSIQSQSILLPYRIGGFNVKRNESELDAARLDVRIRIRYSMCSQRTPILEMSGKRFYFIPDEGVKNMTAKQARKVACDDPDYFGRDLYNAIQICSPPSWTVKSKIDDYIRDGVPPVRKNSGGKPNHYPNTFHGSIAPKKKNKCKLIEIKESTETNNMDQMRKFYQNLSEAERKRLPEAIAETLSLTVEYLQKKGVRVFGDINPELGNQVAEELEKKKRKAN</sequence>
<gene>
    <name evidence="1" type="ORF">K1T71_006278</name>
</gene>
<dbReference type="EMBL" id="CM034396">
    <property type="protein sequence ID" value="KAJ0178455.1"/>
    <property type="molecule type" value="Genomic_DNA"/>
</dbReference>
<evidence type="ECO:0000313" key="2">
    <source>
        <dbReference type="Proteomes" id="UP000824533"/>
    </source>
</evidence>
<proteinExistence type="predicted"/>
<organism evidence="1 2">
    <name type="scientific">Dendrolimus kikuchii</name>
    <dbReference type="NCBI Taxonomy" id="765133"/>
    <lineage>
        <taxon>Eukaryota</taxon>
        <taxon>Metazoa</taxon>
        <taxon>Ecdysozoa</taxon>
        <taxon>Arthropoda</taxon>
        <taxon>Hexapoda</taxon>
        <taxon>Insecta</taxon>
        <taxon>Pterygota</taxon>
        <taxon>Neoptera</taxon>
        <taxon>Endopterygota</taxon>
        <taxon>Lepidoptera</taxon>
        <taxon>Glossata</taxon>
        <taxon>Ditrysia</taxon>
        <taxon>Bombycoidea</taxon>
        <taxon>Lasiocampidae</taxon>
        <taxon>Dendrolimus</taxon>
    </lineage>
</organism>
<name>A0ACC1D3K5_9NEOP</name>
<keyword evidence="2" id="KW-1185">Reference proteome</keyword>
<reference evidence="1 2" key="1">
    <citation type="journal article" date="2021" name="Front. Genet.">
        <title>Chromosome-Level Genome Assembly Reveals Significant Gene Expansion in the Toll and IMD Signaling Pathways of Dendrolimus kikuchii.</title>
        <authorList>
            <person name="Zhou J."/>
            <person name="Wu P."/>
            <person name="Xiong Z."/>
            <person name="Liu N."/>
            <person name="Zhao N."/>
            <person name="Ji M."/>
            <person name="Qiu Y."/>
            <person name="Yang B."/>
        </authorList>
    </citation>
    <scope>NUCLEOTIDE SEQUENCE [LARGE SCALE GENOMIC DNA]</scope>
    <source>
        <strain evidence="1">Ann1</strain>
    </source>
</reference>
<accession>A0ACC1D3K5</accession>
<comment type="caution">
    <text evidence="1">The sequence shown here is derived from an EMBL/GenBank/DDBJ whole genome shotgun (WGS) entry which is preliminary data.</text>
</comment>